<dbReference type="PRINTS" id="PR00421">
    <property type="entry name" value="THIOREDOXIN"/>
</dbReference>
<dbReference type="InterPro" id="IPR029071">
    <property type="entry name" value="Ubiquitin-like_domsf"/>
</dbReference>
<dbReference type="CDD" id="cd01770">
    <property type="entry name" value="UBX_UBXN2"/>
    <property type="match status" value="1"/>
</dbReference>
<dbReference type="Pfam" id="PF00789">
    <property type="entry name" value="UBX"/>
    <property type="match status" value="1"/>
</dbReference>
<organism evidence="3 4">
    <name type="scientific">Symbiochloris irregularis</name>
    <dbReference type="NCBI Taxonomy" id="706552"/>
    <lineage>
        <taxon>Eukaryota</taxon>
        <taxon>Viridiplantae</taxon>
        <taxon>Chlorophyta</taxon>
        <taxon>core chlorophytes</taxon>
        <taxon>Trebouxiophyceae</taxon>
        <taxon>Trebouxiales</taxon>
        <taxon>Trebouxiaceae</taxon>
        <taxon>Symbiochloris</taxon>
    </lineage>
</organism>
<dbReference type="PANTHER" id="PTHR23333:SF20">
    <property type="entry name" value="NSFL1 COFACTOR P47"/>
    <property type="match status" value="1"/>
</dbReference>
<dbReference type="InterPro" id="IPR001012">
    <property type="entry name" value="UBX_dom"/>
</dbReference>
<dbReference type="InterPro" id="IPR013766">
    <property type="entry name" value="Thioredoxin_domain"/>
</dbReference>
<dbReference type="GO" id="GO:0061025">
    <property type="term" value="P:membrane fusion"/>
    <property type="evidence" value="ECO:0007669"/>
    <property type="project" value="TreeGrafter"/>
</dbReference>
<reference evidence="3 4" key="1">
    <citation type="journal article" date="2024" name="Nat. Commun.">
        <title>Phylogenomics reveals the evolutionary origins of lichenization in chlorophyte algae.</title>
        <authorList>
            <person name="Puginier C."/>
            <person name="Libourel C."/>
            <person name="Otte J."/>
            <person name="Skaloud P."/>
            <person name="Haon M."/>
            <person name="Grisel S."/>
            <person name="Petersen M."/>
            <person name="Berrin J.G."/>
            <person name="Delaux P.M."/>
            <person name="Dal Grande F."/>
            <person name="Keller J."/>
        </authorList>
    </citation>
    <scope>NUCLEOTIDE SEQUENCE [LARGE SCALE GENOMIC DNA]</scope>
    <source>
        <strain evidence="3 4">SAG 2036</strain>
    </source>
</reference>
<dbReference type="Gene3D" id="3.40.30.10">
    <property type="entry name" value="Glutaredoxin"/>
    <property type="match status" value="1"/>
</dbReference>
<dbReference type="PROSITE" id="PS51352">
    <property type="entry name" value="THIOREDOXIN_2"/>
    <property type="match status" value="1"/>
</dbReference>
<dbReference type="GO" id="GO:0005829">
    <property type="term" value="C:cytosol"/>
    <property type="evidence" value="ECO:0007669"/>
    <property type="project" value="TreeGrafter"/>
</dbReference>
<dbReference type="GO" id="GO:0000045">
    <property type="term" value="P:autophagosome assembly"/>
    <property type="evidence" value="ECO:0007669"/>
    <property type="project" value="TreeGrafter"/>
</dbReference>
<proteinExistence type="predicted"/>
<name>A0AAW1Q2A9_9CHLO</name>
<dbReference type="PANTHER" id="PTHR23333">
    <property type="entry name" value="UBX DOMAIN CONTAINING PROTEIN"/>
    <property type="match status" value="1"/>
</dbReference>
<gene>
    <name evidence="3" type="ORF">WJX73_001176</name>
</gene>
<comment type="caution">
    <text evidence="3">The sequence shown here is derived from an EMBL/GenBank/DDBJ whole genome shotgun (WGS) entry which is preliminary data.</text>
</comment>
<dbReference type="GO" id="GO:0007030">
    <property type="term" value="P:Golgi organization"/>
    <property type="evidence" value="ECO:0007669"/>
    <property type="project" value="TreeGrafter"/>
</dbReference>
<dbReference type="Proteomes" id="UP001465755">
    <property type="component" value="Unassembled WGS sequence"/>
</dbReference>
<dbReference type="InterPro" id="IPR017937">
    <property type="entry name" value="Thioredoxin_CS"/>
</dbReference>
<dbReference type="Pfam" id="PF00085">
    <property type="entry name" value="Thioredoxin"/>
    <property type="match status" value="1"/>
</dbReference>
<accession>A0AAW1Q2A9</accession>
<keyword evidence="4" id="KW-1185">Reference proteome</keyword>
<dbReference type="PROSITE" id="PS50033">
    <property type="entry name" value="UBX"/>
    <property type="match status" value="1"/>
</dbReference>
<evidence type="ECO:0000313" key="4">
    <source>
        <dbReference type="Proteomes" id="UP001465755"/>
    </source>
</evidence>
<dbReference type="SUPFAM" id="SSF52833">
    <property type="entry name" value="Thioredoxin-like"/>
    <property type="match status" value="1"/>
</dbReference>
<dbReference type="AlphaFoldDB" id="A0AAW1Q2A9"/>
<dbReference type="InterPro" id="IPR036249">
    <property type="entry name" value="Thioredoxin-like_sf"/>
</dbReference>
<dbReference type="Gene3D" id="3.10.20.90">
    <property type="entry name" value="Phosphatidylinositol 3-kinase Catalytic Subunit, Chain A, domain 1"/>
    <property type="match status" value="1"/>
</dbReference>
<sequence>MPVVDISTRQQWEERHRMARDMGRPIVIDFTAEWCGPCRMMAPIFEQLSNKYHRHMFFLRMEAESEAAQQFGVSALPTFQIWREGRKQGEQVGANPDLEGWITQFFTPITTTFQGKGRTLGGEQAVPFQGKGQSLGGGGAGAHSEVPAQASDGTFSGTDDSKAVTTLTIRLLDGSRLTGRFNTDHTIGDVHRYIEQMRPQGAKSFKLMTSFPPKQLADADQTLEQADLLNSVVTQRA</sequence>
<dbReference type="GO" id="GO:0043161">
    <property type="term" value="P:proteasome-mediated ubiquitin-dependent protein catabolic process"/>
    <property type="evidence" value="ECO:0007669"/>
    <property type="project" value="TreeGrafter"/>
</dbReference>
<dbReference type="GO" id="GO:0031468">
    <property type="term" value="P:nuclear membrane reassembly"/>
    <property type="evidence" value="ECO:0007669"/>
    <property type="project" value="TreeGrafter"/>
</dbReference>
<dbReference type="SUPFAM" id="SSF54236">
    <property type="entry name" value="Ubiquitin-like"/>
    <property type="match status" value="1"/>
</dbReference>
<feature type="domain" description="UBX" evidence="1">
    <location>
        <begin position="160"/>
        <end position="236"/>
    </location>
</feature>
<dbReference type="GO" id="GO:0043130">
    <property type="term" value="F:ubiquitin binding"/>
    <property type="evidence" value="ECO:0007669"/>
    <property type="project" value="TreeGrafter"/>
</dbReference>
<dbReference type="EMBL" id="JALJOQ010000001">
    <property type="protein sequence ID" value="KAK9814880.1"/>
    <property type="molecule type" value="Genomic_DNA"/>
</dbReference>
<protein>
    <submittedName>
        <fullName evidence="3">Uncharacterized protein</fullName>
    </submittedName>
</protein>
<evidence type="ECO:0000259" key="1">
    <source>
        <dbReference type="PROSITE" id="PS50033"/>
    </source>
</evidence>
<dbReference type="PROSITE" id="PS00194">
    <property type="entry name" value="THIOREDOXIN_1"/>
    <property type="match status" value="1"/>
</dbReference>
<evidence type="ECO:0000259" key="2">
    <source>
        <dbReference type="PROSITE" id="PS51352"/>
    </source>
</evidence>
<dbReference type="SMART" id="SM00166">
    <property type="entry name" value="UBX"/>
    <property type="match status" value="1"/>
</dbReference>
<feature type="domain" description="Thioredoxin" evidence="2">
    <location>
        <begin position="1"/>
        <end position="111"/>
    </location>
</feature>
<dbReference type="CDD" id="cd02947">
    <property type="entry name" value="TRX_family"/>
    <property type="match status" value="1"/>
</dbReference>
<evidence type="ECO:0000313" key="3">
    <source>
        <dbReference type="EMBL" id="KAK9814880.1"/>
    </source>
</evidence>
<dbReference type="GO" id="GO:0005634">
    <property type="term" value="C:nucleus"/>
    <property type="evidence" value="ECO:0007669"/>
    <property type="project" value="TreeGrafter"/>
</dbReference>